<protein>
    <recommendedName>
        <fullName evidence="5">Tat pathway signal sequence</fullName>
    </recommendedName>
</protein>
<feature type="region of interest" description="Disordered" evidence="1">
    <location>
        <begin position="1"/>
        <end position="81"/>
    </location>
</feature>
<sequence>MDLFRKTPRRPKSTLLEVPPPRRMSTPAGDRLATILENGGDGPARENATSRHSNKTWSTKSRGPTLPRASAETTPPPYASREWRPDDLRYFAEDEKLGFKKRLAGRRGGLGRFLIIALIVLVIIIALVVGLGVGLSRRNKTTERANNGDAETSEQGSTQFPLGQYTFVTSLRSLQTDCTSNPATWRCYPYSTSQGSNSTNGLALFNWILASPSQNFPSNASAPSTSSSGTSTSLTVSASRDPFSIPLKNQTLTYVNDNNNPRYTFLFTYSKTVVPSTALTSNNAAITCYFNQTQFMATLYLSNSRLVDYPGESITDSAQVHGGYPRWPFAVEIREMSNGGQDTPACYEVTNGVMGARVEGLTQQSGDRQCSCNYRNFDA</sequence>
<keyword evidence="2" id="KW-0472">Membrane</keyword>
<evidence type="ECO:0008006" key="5">
    <source>
        <dbReference type="Google" id="ProtNLM"/>
    </source>
</evidence>
<accession>A0A8K0L9E9</accession>
<dbReference type="EMBL" id="JAESVG020000002">
    <property type="protein sequence ID" value="KAG8629935.1"/>
    <property type="molecule type" value="Genomic_DNA"/>
</dbReference>
<keyword evidence="2" id="KW-1133">Transmembrane helix</keyword>
<evidence type="ECO:0000313" key="4">
    <source>
        <dbReference type="Proteomes" id="UP000809789"/>
    </source>
</evidence>
<comment type="caution">
    <text evidence="3">The sequence shown here is derived from an EMBL/GenBank/DDBJ whole genome shotgun (WGS) entry which is preliminary data.</text>
</comment>
<dbReference type="AlphaFoldDB" id="A0A8K0L9E9"/>
<reference evidence="3" key="1">
    <citation type="submission" date="2021-07" db="EMBL/GenBank/DDBJ databases">
        <title>Elsinoe batatas strain:CRI-CJ2 Genome sequencing and assembly.</title>
        <authorList>
            <person name="Huang L."/>
        </authorList>
    </citation>
    <scope>NUCLEOTIDE SEQUENCE</scope>
    <source>
        <strain evidence="3">CRI-CJ2</strain>
    </source>
</reference>
<name>A0A8K0L9E9_9PEZI</name>
<feature type="compositionally biased region" description="Basic residues" evidence="1">
    <location>
        <begin position="1"/>
        <end position="12"/>
    </location>
</feature>
<feature type="transmembrane region" description="Helical" evidence="2">
    <location>
        <begin position="110"/>
        <end position="135"/>
    </location>
</feature>
<keyword evidence="4" id="KW-1185">Reference proteome</keyword>
<organism evidence="3 4">
    <name type="scientific">Elsinoe batatas</name>
    <dbReference type="NCBI Taxonomy" id="2601811"/>
    <lineage>
        <taxon>Eukaryota</taxon>
        <taxon>Fungi</taxon>
        <taxon>Dikarya</taxon>
        <taxon>Ascomycota</taxon>
        <taxon>Pezizomycotina</taxon>
        <taxon>Dothideomycetes</taxon>
        <taxon>Dothideomycetidae</taxon>
        <taxon>Myriangiales</taxon>
        <taxon>Elsinoaceae</taxon>
        <taxon>Elsinoe</taxon>
    </lineage>
</organism>
<dbReference type="OrthoDB" id="5296155at2759"/>
<evidence type="ECO:0000256" key="1">
    <source>
        <dbReference type="SAM" id="MobiDB-lite"/>
    </source>
</evidence>
<evidence type="ECO:0000313" key="3">
    <source>
        <dbReference type="EMBL" id="KAG8629935.1"/>
    </source>
</evidence>
<dbReference type="Proteomes" id="UP000809789">
    <property type="component" value="Unassembled WGS sequence"/>
</dbReference>
<proteinExistence type="predicted"/>
<evidence type="ECO:0000256" key="2">
    <source>
        <dbReference type="SAM" id="Phobius"/>
    </source>
</evidence>
<keyword evidence="2" id="KW-0812">Transmembrane</keyword>
<gene>
    <name evidence="3" type="ORF">KVT40_001554</name>
</gene>